<dbReference type="OrthoDB" id="6297021at2"/>
<feature type="compositionally biased region" description="Basic residues" evidence="1">
    <location>
        <begin position="1292"/>
        <end position="1303"/>
    </location>
</feature>
<dbReference type="Proteomes" id="UP000437862">
    <property type="component" value="Chromosome"/>
</dbReference>
<feature type="region of interest" description="Disordered" evidence="1">
    <location>
        <begin position="1279"/>
        <end position="1303"/>
    </location>
</feature>
<dbReference type="InterPro" id="IPR010071">
    <property type="entry name" value="AA_adenyl_dom"/>
</dbReference>
<gene>
    <name evidence="3" type="ORF">GO485_27660</name>
    <name evidence="4" type="ORF">IP92_04179</name>
</gene>
<protein>
    <submittedName>
        <fullName evidence="4">Amino acid adenylation domain-containing protein</fullName>
    </submittedName>
</protein>
<dbReference type="InterPro" id="IPR000873">
    <property type="entry name" value="AMP-dep_synth/lig_dom"/>
</dbReference>
<name>A0A562PKP6_9BURK</name>
<dbReference type="Pfam" id="PF00501">
    <property type="entry name" value="AMP-binding"/>
    <property type="match status" value="2"/>
</dbReference>
<accession>A0A562PKP6</accession>
<feature type="domain" description="Carrier" evidence="2">
    <location>
        <begin position="512"/>
        <end position="586"/>
    </location>
</feature>
<reference evidence="4" key="2">
    <citation type="submission" date="2019-07" db="EMBL/GenBank/DDBJ databases">
        <authorList>
            <person name="Whitman W."/>
            <person name="Huntemann M."/>
            <person name="Clum A."/>
            <person name="Pillay M."/>
            <person name="Palaniappan K."/>
            <person name="Varghese N."/>
            <person name="Mikhailova N."/>
            <person name="Stamatis D."/>
            <person name="Reddy T."/>
            <person name="Daum C."/>
            <person name="Shapiro N."/>
            <person name="Ivanova N."/>
            <person name="Kyrpides N."/>
            <person name="Woyke T."/>
        </authorList>
    </citation>
    <scope>NUCLEOTIDE SEQUENCE</scope>
    <source>
        <strain evidence="4">CGMCC 1.10685</strain>
    </source>
</reference>
<dbReference type="Proteomes" id="UP000315112">
    <property type="component" value="Unassembled WGS sequence"/>
</dbReference>
<dbReference type="EMBL" id="CP046904">
    <property type="protein sequence ID" value="QGZ42437.1"/>
    <property type="molecule type" value="Genomic_DNA"/>
</dbReference>
<dbReference type="InterPro" id="IPR036736">
    <property type="entry name" value="ACP-like_sf"/>
</dbReference>
<dbReference type="Gene3D" id="2.30.38.10">
    <property type="entry name" value="Luciferase, Domain 3"/>
    <property type="match status" value="1"/>
</dbReference>
<dbReference type="Pfam" id="PF13193">
    <property type="entry name" value="AMP-binding_C"/>
    <property type="match status" value="1"/>
</dbReference>
<reference evidence="3 6" key="3">
    <citation type="submission" date="2019-12" db="EMBL/GenBank/DDBJ databases">
        <title>Draft Genome Sequences of Six Type Strains of the Genus Massilia.</title>
        <authorList>
            <person name="Miess H."/>
            <person name="Frediansyah A."/>
            <person name="Goeker M."/>
            <person name="Gross H."/>
        </authorList>
    </citation>
    <scope>NUCLEOTIDE SEQUENCE [LARGE SCALE GENOMIC DNA]</scope>
    <source>
        <strain evidence="3 6">DSM 26639</strain>
    </source>
</reference>
<dbReference type="Gene3D" id="3.30.559.30">
    <property type="entry name" value="Nonribosomal peptide synthetase, condensation domain"/>
    <property type="match status" value="1"/>
</dbReference>
<dbReference type="NCBIfam" id="TIGR01733">
    <property type="entry name" value="AA-adenyl-dom"/>
    <property type="match status" value="1"/>
</dbReference>
<dbReference type="PANTHER" id="PTHR45527">
    <property type="entry name" value="NONRIBOSOMAL PEPTIDE SYNTHETASE"/>
    <property type="match status" value="1"/>
</dbReference>
<proteinExistence type="predicted"/>
<dbReference type="Gene3D" id="3.40.50.12780">
    <property type="entry name" value="N-terminal domain of ligase-like"/>
    <property type="match status" value="1"/>
</dbReference>
<dbReference type="CDD" id="cd05930">
    <property type="entry name" value="A_NRPS"/>
    <property type="match status" value="1"/>
</dbReference>
<evidence type="ECO:0000259" key="2">
    <source>
        <dbReference type="PROSITE" id="PS50075"/>
    </source>
</evidence>
<dbReference type="InterPro" id="IPR020845">
    <property type="entry name" value="AMP-binding_CS"/>
</dbReference>
<dbReference type="PROSITE" id="PS50075">
    <property type="entry name" value="CARRIER"/>
    <property type="match status" value="1"/>
</dbReference>
<dbReference type="InterPro" id="IPR025110">
    <property type="entry name" value="AMP-bd_C"/>
</dbReference>
<dbReference type="GO" id="GO:0044550">
    <property type="term" value="P:secondary metabolite biosynthetic process"/>
    <property type="evidence" value="ECO:0007669"/>
    <property type="project" value="TreeGrafter"/>
</dbReference>
<dbReference type="Gene3D" id="3.40.50.980">
    <property type="match status" value="2"/>
</dbReference>
<dbReference type="EMBL" id="VLKW01000008">
    <property type="protein sequence ID" value="TWI45004.1"/>
    <property type="molecule type" value="Genomic_DNA"/>
</dbReference>
<dbReference type="Gene3D" id="1.10.1200.10">
    <property type="entry name" value="ACP-like"/>
    <property type="match status" value="1"/>
</dbReference>
<evidence type="ECO:0000256" key="1">
    <source>
        <dbReference type="SAM" id="MobiDB-lite"/>
    </source>
</evidence>
<dbReference type="InterPro" id="IPR042099">
    <property type="entry name" value="ANL_N_sf"/>
</dbReference>
<dbReference type="GO" id="GO:0005737">
    <property type="term" value="C:cytoplasm"/>
    <property type="evidence" value="ECO:0007669"/>
    <property type="project" value="TreeGrafter"/>
</dbReference>
<dbReference type="PANTHER" id="PTHR45527:SF1">
    <property type="entry name" value="FATTY ACID SYNTHASE"/>
    <property type="match status" value="1"/>
</dbReference>
<dbReference type="GO" id="GO:0031177">
    <property type="term" value="F:phosphopantetheine binding"/>
    <property type="evidence" value="ECO:0007669"/>
    <property type="project" value="TreeGrafter"/>
</dbReference>
<dbReference type="RefSeq" id="WP_145878665.1">
    <property type="nucleotide sequence ID" value="NZ_CP046904.1"/>
</dbReference>
<dbReference type="FunFam" id="3.40.50.980:FF:000001">
    <property type="entry name" value="Non-ribosomal peptide synthetase"/>
    <property type="match status" value="1"/>
</dbReference>
<dbReference type="InterPro" id="IPR045851">
    <property type="entry name" value="AMP-bd_C_sf"/>
</dbReference>
<dbReference type="Pfam" id="PF00550">
    <property type="entry name" value="PP-binding"/>
    <property type="match status" value="1"/>
</dbReference>
<sequence length="1303" mass="135489">MSLNDNRAGACIHRRFERQAAHAPHASALQGPEGSATYAELNARANRLARHLCRQGVRPGALVALCLERGAALVTSMLAVLKTGAAYVPVDPAYPAARIAFMLADADPALTLATRASAAVLPASARPLLLDEAPWQAEDDIDLPRDVDAGSLAYVMYTSGSSGRPKGVLVEHRQLACHVDAFTALVGLTARDRVLQFAAPAFDVLAEEVWPTLLAGATLVLRDPGPADALAAFTRQVETRRITVLNLPASFWHPWCDHVLSSGARLAALRQLVVGSEVVQPGRVRAWQAHFGYRIAIANAYGPTETTITATAQQLPPLPAHAARVPIGQPLAGTSVAVLDAQGLPVAAGEPGELYIGGARLARGYLNRPDHTEECFVTVGGQRMYRTGDLVARLPDGALDFLGRIDGQLKVHGHRVEPGDVEACLVRHPRVGAAVVIADDGGLVAYVTPADAQPVPAPAELHALARAALPPYMVPAAYVRLDALPLTANGKLDRRALPAPCPAAYPAQDYDAPQGDAERELAALWCALLKLPRVGRHDDFFALGADVPAALGLVARLRDRGMAIDVTGLCRRPTLATLAALAAAPPHGAAVAYVDADGDTPTSAFGLHARAHGTPATARRHVDPALALRLRAQARRLVVMLAGVVHVAWALVLARGAGTDDVTFGTVLPGMPTCAGSGATGPAAALPLRLTLGGLDAAHAVRNAHAALATLLDRPTAAAACGPFHALLEYRHGTAAAPPPSAPDCPLVLTVDDVDGALRLTVRGDAAIGPARIGDFLDCALYKLADALEHAATGPVTALDVMPAPERARLLGFAEARALPDQGCLHGLVEAAAARAPEAVALVSGAERLTYEALNERANRLAHHLQALGVGPDQPVVLYLPAGTALAVAALAVLKAGGACAAVDRQASAERLAFVLADTGARVLLTESGVAVPDGSAAVLRLDEAGPWRAMPRANPASATTPAHLAWIVHGRSGAGVPLAHRNVTRLFPATFAHIDCGADDAWAVCASPASDLFVWELWGALVTGARAVLVPPAASRSAPRLLRLLERERVTVLNQRAGQFAQLARADKRHPAELALRHVIFRGDAPPADMLAAWLARRSVPPRMHALHGSAEVGIHATWRALDPAGADGGPDGGTVGRPLADIALYVLDARGLPAPIGVAGEVHVGGPGLAAAYLNRPDLTARRFVVHPLAPGERLFRTGVRACWRVDGTLDAAAAGTAVIQAPTAPAEILASSPAPALPPPMRLQSAPRACHGGVARQAPARARHVLGAGGELALLPTSPVPPPPALRKSPLRARRRALGH</sequence>
<reference evidence="4 5" key="1">
    <citation type="journal article" date="2015" name="Stand. Genomic Sci.">
        <title>Genomic Encyclopedia of Bacterial and Archaeal Type Strains, Phase III: the genomes of soil and plant-associated and newly described type strains.</title>
        <authorList>
            <person name="Whitman W.B."/>
            <person name="Woyke T."/>
            <person name="Klenk H.P."/>
            <person name="Zhou Y."/>
            <person name="Lilburn T.G."/>
            <person name="Beck B.J."/>
            <person name="De Vos P."/>
            <person name="Vandamme P."/>
            <person name="Eisen J.A."/>
            <person name="Garrity G."/>
            <person name="Hugenholtz P."/>
            <person name="Kyrpides N.C."/>
        </authorList>
    </citation>
    <scope>NUCLEOTIDE SEQUENCE [LARGE SCALE GENOMIC DNA]</scope>
    <source>
        <strain evidence="4 5">CGMCC 1.10685</strain>
    </source>
</reference>
<keyword evidence="6" id="KW-1185">Reference proteome</keyword>
<dbReference type="GO" id="GO:0043041">
    <property type="term" value="P:amino acid activation for nonribosomal peptide biosynthetic process"/>
    <property type="evidence" value="ECO:0007669"/>
    <property type="project" value="TreeGrafter"/>
</dbReference>
<evidence type="ECO:0000313" key="3">
    <source>
        <dbReference type="EMBL" id="QGZ42437.1"/>
    </source>
</evidence>
<dbReference type="Gene3D" id="3.30.300.30">
    <property type="match status" value="1"/>
</dbReference>
<evidence type="ECO:0000313" key="4">
    <source>
        <dbReference type="EMBL" id="TWI45004.1"/>
    </source>
</evidence>
<dbReference type="SUPFAM" id="SSF52777">
    <property type="entry name" value="CoA-dependent acyltransferases"/>
    <property type="match status" value="1"/>
</dbReference>
<organism evidence="4 5">
    <name type="scientific">Pseudoduganella flava</name>
    <dbReference type="NCBI Taxonomy" id="871742"/>
    <lineage>
        <taxon>Bacteria</taxon>
        <taxon>Pseudomonadati</taxon>
        <taxon>Pseudomonadota</taxon>
        <taxon>Betaproteobacteria</taxon>
        <taxon>Burkholderiales</taxon>
        <taxon>Oxalobacteraceae</taxon>
        <taxon>Telluria group</taxon>
        <taxon>Pseudoduganella</taxon>
    </lineage>
</organism>
<dbReference type="InterPro" id="IPR009081">
    <property type="entry name" value="PP-bd_ACP"/>
</dbReference>
<dbReference type="SUPFAM" id="SSF47336">
    <property type="entry name" value="ACP-like"/>
    <property type="match status" value="1"/>
</dbReference>
<dbReference type="PROSITE" id="PS00455">
    <property type="entry name" value="AMP_BINDING"/>
    <property type="match status" value="1"/>
</dbReference>
<dbReference type="FunFam" id="3.40.50.12780:FF:000012">
    <property type="entry name" value="Non-ribosomal peptide synthetase"/>
    <property type="match status" value="1"/>
</dbReference>
<evidence type="ECO:0000313" key="6">
    <source>
        <dbReference type="Proteomes" id="UP000437862"/>
    </source>
</evidence>
<evidence type="ECO:0000313" key="5">
    <source>
        <dbReference type="Proteomes" id="UP000315112"/>
    </source>
</evidence>
<dbReference type="SUPFAM" id="SSF56801">
    <property type="entry name" value="Acetyl-CoA synthetase-like"/>
    <property type="match status" value="2"/>
</dbReference>